<organism evidence="2 3">
    <name type="scientific">Laceyella putida</name>
    <dbReference type="NCBI Taxonomy" id="110101"/>
    <lineage>
        <taxon>Bacteria</taxon>
        <taxon>Bacillati</taxon>
        <taxon>Bacillota</taxon>
        <taxon>Bacilli</taxon>
        <taxon>Bacillales</taxon>
        <taxon>Thermoactinomycetaceae</taxon>
        <taxon>Laceyella</taxon>
    </lineage>
</organism>
<gene>
    <name evidence="2" type="ORF">ACFQNG_20680</name>
</gene>
<sequence length="195" mass="22884">MRIGYTVDGRKDEIDRLRFVGCEKIIVEKLMYSRKTANIQWNRLMDQLSPEDTLVLVDLTCLGRTISEMLRAFVQVPCEVELLDDRLELDELKKMAPILLEMETSVISERTKKGMEKTSKKAGRIKKWEDPAFQQKFMYYVRENLSVNEVCGILGISRSTFYRILHTLTEEQQKQMAKEKLHSELKQEMDESLLK</sequence>
<dbReference type="InterPro" id="IPR006119">
    <property type="entry name" value="Resolv_N"/>
</dbReference>
<dbReference type="Pfam" id="PF00239">
    <property type="entry name" value="Resolvase"/>
    <property type="match status" value="1"/>
</dbReference>
<dbReference type="EMBL" id="JBHTBW010000087">
    <property type="protein sequence ID" value="MFC7443478.1"/>
    <property type="molecule type" value="Genomic_DNA"/>
</dbReference>
<dbReference type="RefSeq" id="WP_379867809.1">
    <property type="nucleotide sequence ID" value="NZ_JBHTBW010000087.1"/>
</dbReference>
<evidence type="ECO:0000313" key="2">
    <source>
        <dbReference type="EMBL" id="MFC7443478.1"/>
    </source>
</evidence>
<evidence type="ECO:0000259" key="1">
    <source>
        <dbReference type="Pfam" id="PF00239"/>
    </source>
</evidence>
<dbReference type="SUPFAM" id="SSF53041">
    <property type="entry name" value="Resolvase-like"/>
    <property type="match status" value="1"/>
</dbReference>
<feature type="domain" description="Resolvase/invertase-type recombinase catalytic" evidence="1">
    <location>
        <begin position="14"/>
        <end position="121"/>
    </location>
</feature>
<reference evidence="3" key="1">
    <citation type="journal article" date="2019" name="Int. J. Syst. Evol. Microbiol.">
        <title>The Global Catalogue of Microorganisms (GCM) 10K type strain sequencing project: providing services to taxonomists for standard genome sequencing and annotation.</title>
        <authorList>
            <consortium name="The Broad Institute Genomics Platform"/>
            <consortium name="The Broad Institute Genome Sequencing Center for Infectious Disease"/>
            <person name="Wu L."/>
            <person name="Ma J."/>
        </authorList>
    </citation>
    <scope>NUCLEOTIDE SEQUENCE [LARGE SCALE GENOMIC DNA]</scope>
    <source>
        <strain evidence="3">CGMCC 1.12942</strain>
    </source>
</reference>
<dbReference type="Proteomes" id="UP001596500">
    <property type="component" value="Unassembled WGS sequence"/>
</dbReference>
<dbReference type="Pfam" id="PF13384">
    <property type="entry name" value="HTH_23"/>
    <property type="match status" value="1"/>
</dbReference>
<proteinExistence type="predicted"/>
<dbReference type="Gene3D" id="3.40.50.1390">
    <property type="entry name" value="Resolvase, N-terminal catalytic domain"/>
    <property type="match status" value="1"/>
</dbReference>
<name>A0ABW2RR18_9BACL</name>
<protein>
    <submittedName>
        <fullName evidence="2">Recombinase family protein</fullName>
    </submittedName>
</protein>
<evidence type="ECO:0000313" key="3">
    <source>
        <dbReference type="Proteomes" id="UP001596500"/>
    </source>
</evidence>
<accession>A0ABW2RR18</accession>
<comment type="caution">
    <text evidence="2">The sequence shown here is derived from an EMBL/GenBank/DDBJ whole genome shotgun (WGS) entry which is preliminary data.</text>
</comment>
<dbReference type="InterPro" id="IPR036162">
    <property type="entry name" value="Resolvase-like_N_sf"/>
</dbReference>
<keyword evidence="3" id="KW-1185">Reference proteome</keyword>